<dbReference type="RefSeq" id="WP_285931080.1">
    <property type="nucleotide sequence ID" value="NZ_JASTZU010000021.1"/>
</dbReference>
<accession>A0ABT7L4H7</accession>
<dbReference type="NCBIfam" id="NF009206">
    <property type="entry name" value="PRK12555.1"/>
    <property type="match status" value="1"/>
</dbReference>
<dbReference type="PANTHER" id="PTHR42872">
    <property type="entry name" value="PROTEIN-GLUTAMATE METHYLESTERASE/PROTEIN-GLUTAMINE GLUTAMINASE"/>
    <property type="match status" value="1"/>
</dbReference>
<dbReference type="SMART" id="SM00448">
    <property type="entry name" value="REC"/>
    <property type="match status" value="1"/>
</dbReference>
<dbReference type="EMBL" id="JASTZU010000021">
    <property type="protein sequence ID" value="MDL4840082.1"/>
    <property type="molecule type" value="Genomic_DNA"/>
</dbReference>
<proteinExistence type="inferred from homology"/>
<organism evidence="8 9">
    <name type="scientific">Aquibacillus rhizosphaerae</name>
    <dbReference type="NCBI Taxonomy" id="3051431"/>
    <lineage>
        <taxon>Bacteria</taxon>
        <taxon>Bacillati</taxon>
        <taxon>Bacillota</taxon>
        <taxon>Bacilli</taxon>
        <taxon>Bacillales</taxon>
        <taxon>Bacillaceae</taxon>
        <taxon>Aquibacillus</taxon>
    </lineage>
</organism>
<dbReference type="HAMAP" id="MF_00099">
    <property type="entry name" value="CheB_chemtxs"/>
    <property type="match status" value="1"/>
</dbReference>
<feature type="active site" evidence="3 4">
    <location>
        <position position="196"/>
    </location>
</feature>
<comment type="catalytic activity">
    <reaction evidence="2 3">
        <text>[protein]-L-glutamate 5-O-methyl ester + H2O = L-glutamyl-[protein] + methanol + H(+)</text>
        <dbReference type="Rhea" id="RHEA:23236"/>
        <dbReference type="Rhea" id="RHEA-COMP:10208"/>
        <dbReference type="Rhea" id="RHEA-COMP:10311"/>
        <dbReference type="ChEBI" id="CHEBI:15377"/>
        <dbReference type="ChEBI" id="CHEBI:15378"/>
        <dbReference type="ChEBI" id="CHEBI:17790"/>
        <dbReference type="ChEBI" id="CHEBI:29973"/>
        <dbReference type="ChEBI" id="CHEBI:82795"/>
        <dbReference type="EC" id="3.1.1.61"/>
    </reaction>
</comment>
<dbReference type="Pfam" id="PF01339">
    <property type="entry name" value="CheB_methylest"/>
    <property type="match status" value="1"/>
</dbReference>
<reference evidence="8 9" key="1">
    <citation type="submission" date="2023-06" db="EMBL/GenBank/DDBJ databases">
        <title>Aquibacillus rhizosphaerae LR5S19.</title>
        <authorList>
            <person name="Sun J.-Q."/>
        </authorList>
    </citation>
    <scope>NUCLEOTIDE SEQUENCE [LARGE SCALE GENOMIC DNA]</scope>
    <source>
        <strain evidence="8 9">LR5S19</strain>
    </source>
</reference>
<feature type="domain" description="Response regulatory" evidence="6">
    <location>
        <begin position="5"/>
        <end position="122"/>
    </location>
</feature>
<evidence type="ECO:0000256" key="2">
    <source>
        <dbReference type="ARBA" id="ARBA00048267"/>
    </source>
</evidence>
<evidence type="ECO:0000256" key="5">
    <source>
        <dbReference type="PROSITE-ProRule" id="PRU00169"/>
    </source>
</evidence>
<evidence type="ECO:0000256" key="1">
    <source>
        <dbReference type="ARBA" id="ARBA00022801"/>
    </source>
</evidence>
<dbReference type="EC" id="3.5.1.44" evidence="3"/>
<dbReference type="Pfam" id="PF00072">
    <property type="entry name" value="Response_reg"/>
    <property type="match status" value="1"/>
</dbReference>
<keyword evidence="3 4" id="KW-0145">Chemotaxis</keyword>
<dbReference type="EC" id="3.1.1.61" evidence="3"/>
<dbReference type="Gene3D" id="3.40.50.2300">
    <property type="match status" value="1"/>
</dbReference>
<dbReference type="InterPro" id="IPR000673">
    <property type="entry name" value="Sig_transdc_resp-reg_Me-estase"/>
</dbReference>
<dbReference type="InterPro" id="IPR011006">
    <property type="entry name" value="CheY-like_superfamily"/>
</dbReference>
<evidence type="ECO:0000313" key="9">
    <source>
        <dbReference type="Proteomes" id="UP001235343"/>
    </source>
</evidence>
<dbReference type="PROSITE" id="PS50110">
    <property type="entry name" value="RESPONSE_REGULATORY"/>
    <property type="match status" value="1"/>
</dbReference>
<sequence>MKTIKVLVVDDSAFMRKMISDIVNSDPNITVVGTARNGSDALEKVADLQPDVITLDVEMPIMDGISTLKQLMKTNPIPVIMLSSLTKEGTDKTVQSMALGAVDFIAKPSGSISLDIKKVEKEIVSKVLGAAKSQVHKITNDFKVETPVRTMIQNPEKFSDNLLVAIGTSTGGPRALQQVITRLPKDFPAPVVIVQHMPKGFTKSLAQRLNTLSAIQVKEAENGEVIQKGTAYIAPGGFHFRVIKKGASLIAQVTKEEPRNGHQPSVDVLFESLAYLKLYHVYTVIMTGMGADGAKGLTYLKNEKPESITISESKNTAVVYGMPQAAEKTNLVDYVLDLPEISNELINQIKARGDKTWK</sequence>
<feature type="active site" evidence="3 4">
    <location>
        <position position="169"/>
    </location>
</feature>
<dbReference type="CDD" id="cd16432">
    <property type="entry name" value="CheB_Rec"/>
    <property type="match status" value="1"/>
</dbReference>
<comment type="caution">
    <text evidence="8">The sequence shown here is derived from an EMBL/GenBank/DDBJ whole genome shotgun (WGS) entry which is preliminary data.</text>
</comment>
<dbReference type="SUPFAM" id="SSF52738">
    <property type="entry name" value="Methylesterase CheB, C-terminal domain"/>
    <property type="match status" value="1"/>
</dbReference>
<dbReference type="InterPro" id="IPR001789">
    <property type="entry name" value="Sig_transdc_resp-reg_receiver"/>
</dbReference>
<dbReference type="InterPro" id="IPR008248">
    <property type="entry name" value="CheB-like"/>
</dbReference>
<dbReference type="PANTHER" id="PTHR42872:SF3">
    <property type="entry name" value="PROTEIN-GLUTAMATE METHYLESTERASE_PROTEIN-GLUTAMINE GLUTAMINASE 1"/>
    <property type="match status" value="1"/>
</dbReference>
<evidence type="ECO:0000259" key="6">
    <source>
        <dbReference type="PROSITE" id="PS50110"/>
    </source>
</evidence>
<comment type="function">
    <text evidence="3">Involved in chemotaxis. Part of a chemotaxis signal transduction system that modulates chemotaxis in response to various stimuli. Catalyzes the demethylation of specific methylglutamate residues introduced into the chemoreceptors (methyl-accepting chemotaxis proteins or MCP) by CheR. Also mediates the irreversible deamidation of specific glutamine residues to glutamic acid.</text>
</comment>
<dbReference type="Proteomes" id="UP001235343">
    <property type="component" value="Unassembled WGS sequence"/>
</dbReference>
<evidence type="ECO:0000259" key="7">
    <source>
        <dbReference type="PROSITE" id="PS50122"/>
    </source>
</evidence>
<keyword evidence="1 3" id="KW-0378">Hydrolase</keyword>
<evidence type="ECO:0000313" key="8">
    <source>
        <dbReference type="EMBL" id="MDL4840082.1"/>
    </source>
</evidence>
<protein>
    <recommendedName>
        <fullName evidence="3">Protein-glutamate methylesterase/protein-glutamine glutaminase</fullName>
        <ecNumber evidence="3">3.1.1.61</ecNumber>
        <ecNumber evidence="3">3.5.1.44</ecNumber>
    </recommendedName>
</protein>
<dbReference type="CDD" id="cd17541">
    <property type="entry name" value="REC_CheB-like"/>
    <property type="match status" value="1"/>
</dbReference>
<keyword evidence="9" id="KW-1185">Reference proteome</keyword>
<dbReference type="SUPFAM" id="SSF52172">
    <property type="entry name" value="CheY-like"/>
    <property type="match status" value="1"/>
</dbReference>
<name>A0ABT7L4H7_9BACI</name>
<dbReference type="NCBIfam" id="NF001965">
    <property type="entry name" value="PRK00742.1"/>
    <property type="match status" value="1"/>
</dbReference>
<comment type="similarity">
    <text evidence="3">Belongs to the CheB family.</text>
</comment>
<comment type="PTM">
    <text evidence="3">Phosphorylated by CheA. Phosphorylation of the N-terminal regulatory domain activates the methylesterase activity.</text>
</comment>
<keyword evidence="3" id="KW-0963">Cytoplasm</keyword>
<dbReference type="Gene3D" id="3.40.50.180">
    <property type="entry name" value="Methylesterase CheB, C-terminal domain"/>
    <property type="match status" value="1"/>
</dbReference>
<dbReference type="GO" id="GO:0008984">
    <property type="term" value="F:protein-glutamate methylesterase activity"/>
    <property type="evidence" value="ECO:0007669"/>
    <property type="project" value="UniProtKB-EC"/>
</dbReference>
<gene>
    <name evidence="3" type="primary">cheB</name>
    <name evidence="8" type="ORF">QQS35_06375</name>
</gene>
<comment type="catalytic activity">
    <reaction evidence="3">
        <text>L-glutaminyl-[protein] + H2O = L-glutamyl-[protein] + NH4(+)</text>
        <dbReference type="Rhea" id="RHEA:16441"/>
        <dbReference type="Rhea" id="RHEA-COMP:10207"/>
        <dbReference type="Rhea" id="RHEA-COMP:10208"/>
        <dbReference type="ChEBI" id="CHEBI:15377"/>
        <dbReference type="ChEBI" id="CHEBI:28938"/>
        <dbReference type="ChEBI" id="CHEBI:29973"/>
        <dbReference type="ChEBI" id="CHEBI:30011"/>
        <dbReference type="EC" id="3.5.1.44"/>
    </reaction>
</comment>
<dbReference type="PIRSF" id="PIRSF000876">
    <property type="entry name" value="RR_chemtxs_CheB"/>
    <property type="match status" value="1"/>
</dbReference>
<evidence type="ECO:0000256" key="3">
    <source>
        <dbReference type="HAMAP-Rule" id="MF_00099"/>
    </source>
</evidence>
<feature type="domain" description="CheB-type methylesterase" evidence="7">
    <location>
        <begin position="157"/>
        <end position="352"/>
    </location>
</feature>
<comment type="domain">
    <text evidence="3">Contains a C-terminal catalytic domain, and an N-terminal region which modulates catalytic activity.</text>
</comment>
<evidence type="ECO:0000256" key="4">
    <source>
        <dbReference type="PROSITE-ProRule" id="PRU00050"/>
    </source>
</evidence>
<dbReference type="InterPro" id="IPR035909">
    <property type="entry name" value="CheB_C"/>
</dbReference>
<feature type="active site" evidence="3 4">
    <location>
        <position position="292"/>
    </location>
</feature>
<keyword evidence="3 5" id="KW-0597">Phosphoprotein</keyword>
<feature type="modified residue" description="4-aspartylphosphate" evidence="3 5">
    <location>
        <position position="56"/>
    </location>
</feature>
<dbReference type="PROSITE" id="PS50122">
    <property type="entry name" value="CHEB"/>
    <property type="match status" value="1"/>
</dbReference>
<comment type="subcellular location">
    <subcellularLocation>
        <location evidence="3">Cytoplasm</location>
    </subcellularLocation>
</comment>